<evidence type="ECO:0000256" key="5">
    <source>
        <dbReference type="ARBA" id="ARBA00022553"/>
    </source>
</evidence>
<dbReference type="InterPro" id="IPR035975">
    <property type="entry name" value="E2/EBNA1_C_sf"/>
</dbReference>
<dbReference type="InterPro" id="IPR036050">
    <property type="entry name" value="Regulatory_protein_E2_N"/>
</dbReference>
<dbReference type="HAMAP" id="MF_04001">
    <property type="entry name" value="PPV_E2"/>
    <property type="match status" value="1"/>
</dbReference>
<comment type="function">
    <text evidence="12">Plays a role in the initiation of viral DNA replication. A dimer of E2 interacts with a dimer of E1 in order to improve specificity of E1 DNA binding activity. Once the complex recognizes and binds DNA at specific sites, the E2 dimer is removed from DNA. E2 also regulates viral transcription through binding to the E2RE response element (5'-ACCNNNNNNGGT-3') present in multiple copies in the regulatory regions of the viral genome. Activates or represses transcription depending on E2RE's position with regards to proximal promoter elements including the TATA-box. Repression occurs by sterically hindering the assembly of the transcription initiation complex.</text>
</comment>
<dbReference type="Pfam" id="PF00511">
    <property type="entry name" value="PPV_E2_C"/>
    <property type="match status" value="1"/>
</dbReference>
<comment type="similarity">
    <text evidence="12">Belongs to the papillomaviridae E2 protein family.</text>
</comment>
<dbReference type="GO" id="GO:0006275">
    <property type="term" value="P:regulation of DNA replication"/>
    <property type="evidence" value="ECO:0007669"/>
    <property type="project" value="UniProtKB-UniRule"/>
</dbReference>
<dbReference type="GO" id="GO:0042025">
    <property type="term" value="C:host cell nucleus"/>
    <property type="evidence" value="ECO:0007669"/>
    <property type="project" value="UniProtKB-SubCell"/>
</dbReference>
<evidence type="ECO:0000256" key="6">
    <source>
        <dbReference type="ARBA" id="ARBA00022562"/>
    </source>
</evidence>
<comment type="subunit">
    <text evidence="12">Binds DNA as homodimer. Interacts with protein E1; this interaction greatly increases E1 DNA-binding activity. Interacts with protein L1; this interaction enhances E2-dependent replication and transcription activation. Interacts with protein L2; this interaction inhibits E2 transcriptional activity but not DNA replication function E2. Interacts with protein E7; this interaction inhibits E7 oncogenic activity. Interacts with host TAF1; this interaction modulates E2-dependent transcriptional regulation. Interacts with host BRD4; this interaction mediates E2 transcriptional activation function. Additionally, the interaction with host BRD4 on mitotic chromosomes mediates tethering of the viral genome. Interacts with host TOPBP1; this interaction is required for optimal viral DNA replication.</text>
</comment>
<evidence type="ECO:0000256" key="2">
    <source>
        <dbReference type="ARBA" id="ARBA00007794"/>
    </source>
</evidence>
<feature type="region of interest" description="Disordered" evidence="13">
    <location>
        <begin position="198"/>
        <end position="388"/>
    </location>
</feature>
<dbReference type="InterPro" id="IPR033668">
    <property type="entry name" value="Reg_prot_E2"/>
</dbReference>
<evidence type="ECO:0000256" key="1">
    <source>
        <dbReference type="ARBA" id="ARBA00004147"/>
    </source>
</evidence>
<dbReference type="Gene3D" id="2.170.200.10">
    <property type="entry name" value="Papillomavirus E2 early protein domain"/>
    <property type="match status" value="1"/>
</dbReference>
<dbReference type="Gene3D" id="3.30.70.330">
    <property type="match status" value="1"/>
</dbReference>
<dbReference type="SUPFAM" id="SSF54957">
    <property type="entry name" value="Viral DNA-binding domain"/>
    <property type="match status" value="1"/>
</dbReference>
<dbReference type="InterPro" id="IPR042504">
    <property type="entry name" value="Regulatory_protein_E2_N_2"/>
</dbReference>
<dbReference type="GO" id="GO:0003700">
    <property type="term" value="F:DNA-binding transcription factor activity"/>
    <property type="evidence" value="ECO:0007669"/>
    <property type="project" value="UniProtKB-UniRule"/>
</dbReference>
<feature type="compositionally biased region" description="Polar residues" evidence="13">
    <location>
        <begin position="321"/>
        <end position="330"/>
    </location>
</feature>
<evidence type="ECO:0000256" key="13">
    <source>
        <dbReference type="SAM" id="MobiDB-lite"/>
    </source>
</evidence>
<evidence type="ECO:0000313" key="16">
    <source>
        <dbReference type="EMBL" id="QNS42845.1"/>
    </source>
</evidence>
<evidence type="ECO:0000256" key="8">
    <source>
        <dbReference type="ARBA" id="ARBA00023015"/>
    </source>
</evidence>
<dbReference type="Pfam" id="PF00508">
    <property type="entry name" value="PPV_E2_N"/>
    <property type="match status" value="1"/>
</dbReference>
<organism evidence="16">
    <name type="scientific">Canis familiaris papillomavirus 9</name>
    <dbReference type="NCBI Taxonomy" id="1087108"/>
    <lineage>
        <taxon>Viruses</taxon>
        <taxon>Monodnaviria</taxon>
        <taxon>Shotokuvirae</taxon>
        <taxon>Cossaviricota</taxon>
        <taxon>Papovaviricetes</taxon>
        <taxon>Zurhausenvirales</taxon>
        <taxon>Papillomaviridae</taxon>
        <taxon>Firstpapillomavirinae</taxon>
        <taxon>Chipapillomavirus</taxon>
        <taxon>Chipapillomavirus 1</taxon>
    </lineage>
</organism>
<keyword evidence="5 12" id="KW-0597">Phosphoprotein</keyword>
<proteinExistence type="inferred from homology"/>
<keyword evidence="7 12" id="KW-0235">DNA replication</keyword>
<evidence type="ECO:0000259" key="14">
    <source>
        <dbReference type="Pfam" id="PF00508"/>
    </source>
</evidence>
<evidence type="ECO:0000256" key="11">
    <source>
        <dbReference type="ARBA" id="ARBA00023163"/>
    </source>
</evidence>
<dbReference type="GO" id="GO:0000166">
    <property type="term" value="F:nucleotide binding"/>
    <property type="evidence" value="ECO:0007669"/>
    <property type="project" value="UniProtKB-UniRule"/>
</dbReference>
<keyword evidence="8 12" id="KW-0805">Transcription regulation</keyword>
<dbReference type="InterPro" id="IPR001866">
    <property type="entry name" value="PPV_E2_N"/>
</dbReference>
<dbReference type="SUPFAM" id="SSF51332">
    <property type="entry name" value="E2 regulatory, transactivation domain"/>
    <property type="match status" value="1"/>
</dbReference>
<evidence type="ECO:0000256" key="7">
    <source>
        <dbReference type="ARBA" id="ARBA00022705"/>
    </source>
</evidence>
<keyword evidence="11 12" id="KW-0804">Transcription</keyword>
<dbReference type="InterPro" id="IPR042503">
    <property type="entry name" value="Regulatory_protein_E2_N_1"/>
</dbReference>
<keyword evidence="4 12" id="KW-0244">Early protein</keyword>
<evidence type="ECO:0000256" key="12">
    <source>
        <dbReference type="HAMAP-Rule" id="MF_04001"/>
    </source>
</evidence>
<dbReference type="EMBL" id="MT265226">
    <property type="protein sequence ID" value="QNS42845.1"/>
    <property type="molecule type" value="Genomic_DNA"/>
</dbReference>
<keyword evidence="9 12" id="KW-0238">DNA-binding</keyword>
<dbReference type="InterPro" id="IPR012677">
    <property type="entry name" value="Nucleotide-bd_a/b_plait_sf"/>
</dbReference>
<evidence type="ECO:0000259" key="15">
    <source>
        <dbReference type="Pfam" id="PF00511"/>
    </source>
</evidence>
<evidence type="ECO:0000256" key="10">
    <source>
        <dbReference type="ARBA" id="ARBA00023159"/>
    </source>
</evidence>
<gene>
    <name evidence="12" type="primary">E2</name>
</gene>
<protein>
    <recommendedName>
        <fullName evidence="12">Regulatory protein E2</fullName>
    </recommendedName>
</protein>
<comment type="subcellular location">
    <subcellularLocation>
        <location evidence="1 12">Host nucleus</location>
    </subcellularLocation>
</comment>
<evidence type="ECO:0000256" key="9">
    <source>
        <dbReference type="ARBA" id="ARBA00023125"/>
    </source>
</evidence>
<comment type="PTM">
    <text evidence="12">Phosphorylated.</text>
</comment>
<accession>A0A7H1E0T0</accession>
<feature type="domain" description="Papillomavirus E2 N-terminal" evidence="14">
    <location>
        <begin position="1"/>
        <end position="197"/>
    </location>
</feature>
<feature type="compositionally biased region" description="Gly residues" evidence="13">
    <location>
        <begin position="279"/>
        <end position="289"/>
    </location>
</feature>
<feature type="domain" description="Papillomavirus E2 C-terminal" evidence="15">
    <location>
        <begin position="408"/>
        <end position="480"/>
    </location>
</feature>
<keyword evidence="6 12" id="KW-1048">Host nucleus</keyword>
<dbReference type="GO" id="GO:0006260">
    <property type="term" value="P:DNA replication"/>
    <property type="evidence" value="ECO:0007669"/>
    <property type="project" value="UniProtKB-KW"/>
</dbReference>
<keyword evidence="3 12" id="KW-0678">Repressor</keyword>
<comment type="caution">
    <text evidence="12">Lacks conserved residue(s) required for the propagation of feature annotation.</text>
</comment>
<dbReference type="GO" id="GO:0039693">
    <property type="term" value="P:viral DNA genome replication"/>
    <property type="evidence" value="ECO:0007669"/>
    <property type="project" value="UniProtKB-UniRule"/>
</dbReference>
<comment type="similarity">
    <text evidence="2">Belongs to the papillomaviridae E8^E2C protein family.</text>
</comment>
<evidence type="ECO:0000256" key="4">
    <source>
        <dbReference type="ARBA" id="ARBA00022518"/>
    </source>
</evidence>
<dbReference type="InterPro" id="IPR000427">
    <property type="entry name" value="Papillomavirus_E2_C"/>
</dbReference>
<name>A0A7H1E0T0_9PAPI</name>
<feature type="compositionally biased region" description="Low complexity" evidence="13">
    <location>
        <begin position="337"/>
        <end position="363"/>
    </location>
</feature>
<dbReference type="GO" id="GO:0006351">
    <property type="term" value="P:DNA-templated transcription"/>
    <property type="evidence" value="ECO:0007669"/>
    <property type="project" value="UniProtKB-UniRule"/>
</dbReference>
<feature type="region of interest" description="DNA-binding domain" evidence="12">
    <location>
        <begin position="403"/>
        <end position="487"/>
    </location>
</feature>
<dbReference type="GO" id="GO:0003677">
    <property type="term" value="F:DNA binding"/>
    <property type="evidence" value="ECO:0007669"/>
    <property type="project" value="UniProtKB-UniRule"/>
</dbReference>
<dbReference type="Gene3D" id="1.10.287.30">
    <property type="entry name" value="E2 (early) protein, N terminal domain, subdomain 1"/>
    <property type="match status" value="1"/>
</dbReference>
<keyword evidence="10 12" id="KW-0010">Activator</keyword>
<reference evidence="16" key="1">
    <citation type="journal article" date="2020" name="Viruses">
        <title>Whole Genomic Analysis and Comparison of Two Canine Papillomavirus Type 9 Strains in Malignant and Benign Skin Lesions.</title>
        <authorList>
            <person name="Chang C.Y."/>
            <person name="Yamashita-Kawanishi N."/>
            <person name="Tomizawa S."/>
            <person name="Liu I.L."/>
            <person name="Chen W.T."/>
            <person name="Chang Y.C."/>
            <person name="Huang W.H."/>
            <person name="Tsai P.S."/>
            <person name="Shirota K."/>
            <person name="Chambers J.K."/>
            <person name="Uchida K."/>
            <person name="Haga T."/>
            <person name="Chang H.W."/>
        </authorList>
    </citation>
    <scope>NUCLEOTIDE SEQUENCE</scope>
    <source>
        <strain evidence="16">UT</strain>
    </source>
</reference>
<sequence length="487" mass="53166">MENLRKRLDVIQEELLTIYEEGSEVLADQVKHWNLMRKENVILHFAKKAGIIRLGLQPVPALRVSAQRAKDAIEMQLVLQTLLESPFAAERWNLQDTSRETWTAEPSNCFKKGPMLVEVYFDGDRDNSMHYTLWQYVYYTDMTDQWQKTKCHVSGEGLWFWENGHQRFYVRFADEAKKYGTRGQWDVMCNHEPICSPESVTSTTPPQHPGAKTVGPAHGAERVAGGGGAPGTWRERKGASPKSLRLCETADSTDPAPHAPDSQQEEAQEQIHPTAVGQHGLGRSAGTGGVLPHPAAGESLADPGGGLVSQVPEQPPCSESLPGSVTSTTPEPRPLYAPAASPGSGPGSETAASLPAAAAGFQALPDPTEEGPRQGTAPGSEGRFPVGSRYRRRPRPVLREAGDCTASVVVLAGPCNTLKCFRYRAKQQYRGLFCNISTTWYWAGDGSERIGAARILVTFSNNAQRAGFLERVRLPTSVSLLESIHSV</sequence>
<evidence type="ECO:0000256" key="3">
    <source>
        <dbReference type="ARBA" id="ARBA00022491"/>
    </source>
</evidence>